<keyword evidence="5" id="KW-1185">Reference proteome</keyword>
<dbReference type="GO" id="GO:0016301">
    <property type="term" value="F:kinase activity"/>
    <property type="evidence" value="ECO:0007669"/>
    <property type="project" value="UniProtKB-KW"/>
</dbReference>
<evidence type="ECO:0000256" key="1">
    <source>
        <dbReference type="SAM" id="Coils"/>
    </source>
</evidence>
<gene>
    <name evidence="3" type="ORF">C1SCF055_LOCUS2189</name>
</gene>
<reference evidence="4 5" key="2">
    <citation type="submission" date="2024-05" db="EMBL/GenBank/DDBJ databases">
        <authorList>
            <person name="Chen Y."/>
            <person name="Shah S."/>
            <person name="Dougan E. K."/>
            <person name="Thang M."/>
            <person name="Chan C."/>
        </authorList>
    </citation>
    <scope>NUCLEOTIDE SEQUENCE [LARGE SCALE GENOMIC DNA]</scope>
</reference>
<feature type="compositionally biased region" description="Polar residues" evidence="2">
    <location>
        <begin position="67"/>
        <end position="82"/>
    </location>
</feature>
<dbReference type="EMBL" id="CAMXCT020000093">
    <property type="protein sequence ID" value="CAL1127092.1"/>
    <property type="molecule type" value="Genomic_DNA"/>
</dbReference>
<reference evidence="3" key="1">
    <citation type="submission" date="2022-10" db="EMBL/GenBank/DDBJ databases">
        <authorList>
            <person name="Chen Y."/>
            <person name="Dougan E. K."/>
            <person name="Chan C."/>
            <person name="Rhodes N."/>
            <person name="Thang M."/>
        </authorList>
    </citation>
    <scope>NUCLEOTIDE SEQUENCE</scope>
</reference>
<evidence type="ECO:0000256" key="2">
    <source>
        <dbReference type="SAM" id="MobiDB-lite"/>
    </source>
</evidence>
<evidence type="ECO:0000313" key="5">
    <source>
        <dbReference type="Proteomes" id="UP001152797"/>
    </source>
</evidence>
<evidence type="ECO:0000313" key="3">
    <source>
        <dbReference type="EMBL" id="CAI3973717.1"/>
    </source>
</evidence>
<feature type="coiled-coil region" evidence="1">
    <location>
        <begin position="16"/>
        <end position="50"/>
    </location>
</feature>
<comment type="caution">
    <text evidence="3">The sequence shown here is derived from an EMBL/GenBank/DDBJ whole genome shotgun (WGS) entry which is preliminary data.</text>
</comment>
<dbReference type="AlphaFoldDB" id="A0A9P1FH56"/>
<dbReference type="EMBL" id="CAMXCT010000093">
    <property type="protein sequence ID" value="CAI3973717.1"/>
    <property type="molecule type" value="Genomic_DNA"/>
</dbReference>
<protein>
    <submittedName>
        <fullName evidence="4">Serine/threonine-protein kinase Nek10</fullName>
    </submittedName>
</protein>
<keyword evidence="4" id="KW-0418">Kinase</keyword>
<keyword evidence="4" id="KW-0808">Transferase</keyword>
<dbReference type="OrthoDB" id="432816at2759"/>
<sequence length="149" mass="16615">MAADGYKTSEPTVEEWQQTVDELKQVDQTIEELREELRQFEVRRNLIAGREALLRQRLAAMGQVLTPTGAASTRGSDASEASPSREPVIFNLDDDGAGLPKLTRPTSLEDWEQGLEMLNTAQTRDRQASLRAHWLLSGKNAANSPVQKR</sequence>
<accession>A0A9P1FH56</accession>
<evidence type="ECO:0000313" key="4">
    <source>
        <dbReference type="EMBL" id="CAL4761029.1"/>
    </source>
</evidence>
<proteinExistence type="predicted"/>
<dbReference type="EMBL" id="CAMXCT030000093">
    <property type="protein sequence ID" value="CAL4761029.1"/>
    <property type="molecule type" value="Genomic_DNA"/>
</dbReference>
<organism evidence="3">
    <name type="scientific">Cladocopium goreaui</name>
    <dbReference type="NCBI Taxonomy" id="2562237"/>
    <lineage>
        <taxon>Eukaryota</taxon>
        <taxon>Sar</taxon>
        <taxon>Alveolata</taxon>
        <taxon>Dinophyceae</taxon>
        <taxon>Suessiales</taxon>
        <taxon>Symbiodiniaceae</taxon>
        <taxon>Cladocopium</taxon>
    </lineage>
</organism>
<dbReference type="Proteomes" id="UP001152797">
    <property type="component" value="Unassembled WGS sequence"/>
</dbReference>
<name>A0A9P1FH56_9DINO</name>
<keyword evidence="1" id="KW-0175">Coiled coil</keyword>
<feature type="region of interest" description="Disordered" evidence="2">
    <location>
        <begin position="67"/>
        <end position="104"/>
    </location>
</feature>